<dbReference type="Gene3D" id="1.25.40.10">
    <property type="entry name" value="Tetratricopeptide repeat domain"/>
    <property type="match status" value="3"/>
</dbReference>
<keyword evidence="1" id="KW-0802">TPR repeat</keyword>
<feature type="domain" description="CHAT" evidence="2">
    <location>
        <begin position="594"/>
        <end position="862"/>
    </location>
</feature>
<dbReference type="PROSITE" id="PS50005">
    <property type="entry name" value="TPR"/>
    <property type="match status" value="1"/>
</dbReference>
<dbReference type="Pfam" id="PF12770">
    <property type="entry name" value="CHAT"/>
    <property type="match status" value="1"/>
</dbReference>
<dbReference type="InterPro" id="IPR024983">
    <property type="entry name" value="CHAT_dom"/>
</dbReference>
<evidence type="ECO:0000313" key="3">
    <source>
        <dbReference type="EMBL" id="QXE22767.1"/>
    </source>
</evidence>
<sequence length="864" mass="95972">MVKYWQYFCLGLFLTLLTLFPPLVNNRPWTSLAVAVETPGKTTQAQLQLASTPTELVSAGKQRYQSGQFAEAIALWQQASVILAKSGDFVNQAAVLSNLALAHQQLGQWPQANQTLSASLDLLKAAKSPNKDIENLLAQALNIQGNLQLAQGQAEAAFATWQQAVDIYTQLGQQGEINRTLLNQSQALRVMGLYPRSRKILETVNQNLETQPDSIFKAISLLNLGDTLRVMGDLNTASESLQKSLAIAQKFNSPDHITLALLSLGNIAFFRQDMKAAQDYYQQAISQSPAAQIKLQAQLNLLRLLADTKQWSKTETLITQIAPQIQNLTPSRPHIYAQVNFVQSLQKISVHQKSVYDQLAAKTLALAIQQAKTIGDQRAESYALGYLGSMYEQTRQWPQAQELTEKALILAKISNAADVSYLWQWQLGRISQATGNTQSAIEFYDSAVKTLTDIRNDLIAANTNIQLSFRDSVEPVYRELVALLLQSPKTAQVSQSNLNKARDVIEALKLAELDNYFQEACLTGRVAKIDQVDSQAAIIYPIILSDRLEVIFSLSDRPLHHHTTFISQTEIEKIIEKMRSSLRPATGQRARLAIAKQIYDLLIQPSEAELAKNQIKTLVFILDGLMKNLPMAALYDGQQYLVEKYSIAQTPGLQLLAPQPIQRQPLTMLIGGISEARQGFSALPGVNVEVKGINAEIPSKLLLNQTFTSTDIQNLIRTTPFPIVHLATHGQFSSKAQDTFILTWDDRLNVKDLGQLLQSRDQNSRTPIELLVLSACQTAKGDKRAPLGLAGVAVRSGARSTLASLWPVDDESTSEFMVEFYTQLSKSKLTKAEAVRMAQLKLLKQPKFKHPFYWSPFVLVGNWL</sequence>
<name>A0A975Y443_9NOST</name>
<dbReference type="SMART" id="SM00028">
    <property type="entry name" value="TPR"/>
    <property type="match status" value="7"/>
</dbReference>
<protein>
    <recommendedName>
        <fullName evidence="2">CHAT domain-containing protein</fullName>
    </recommendedName>
</protein>
<dbReference type="Proteomes" id="UP000683511">
    <property type="component" value="Chromosome"/>
</dbReference>
<evidence type="ECO:0000313" key="4">
    <source>
        <dbReference type="Proteomes" id="UP000683511"/>
    </source>
</evidence>
<dbReference type="KEGG" id="rsin:B6N60_01453"/>
<dbReference type="AlphaFoldDB" id="A0A975Y443"/>
<dbReference type="RefSeq" id="WP_190601704.1">
    <property type="nucleotide sequence ID" value="NZ_CP021056.1"/>
</dbReference>
<dbReference type="PANTHER" id="PTHR10098:SF112">
    <property type="entry name" value="SLR0380 PROTEIN"/>
    <property type="match status" value="1"/>
</dbReference>
<keyword evidence="4" id="KW-1185">Reference proteome</keyword>
<evidence type="ECO:0000259" key="2">
    <source>
        <dbReference type="Pfam" id="PF12770"/>
    </source>
</evidence>
<dbReference type="EMBL" id="CP021056">
    <property type="protein sequence ID" value="QXE22767.1"/>
    <property type="molecule type" value="Genomic_DNA"/>
</dbReference>
<dbReference type="InterPro" id="IPR019734">
    <property type="entry name" value="TPR_rpt"/>
</dbReference>
<evidence type="ECO:0000256" key="1">
    <source>
        <dbReference type="PROSITE-ProRule" id="PRU00339"/>
    </source>
</evidence>
<proteinExistence type="predicted"/>
<dbReference type="PANTHER" id="PTHR10098">
    <property type="entry name" value="RAPSYN-RELATED"/>
    <property type="match status" value="1"/>
</dbReference>
<accession>A0A975Y443</accession>
<gene>
    <name evidence="3" type="ORF">B6N60_01453</name>
</gene>
<feature type="repeat" description="TPR" evidence="1">
    <location>
        <begin position="258"/>
        <end position="291"/>
    </location>
</feature>
<organism evidence="3 4">
    <name type="scientific">Richelia sinica FACHB-800</name>
    <dbReference type="NCBI Taxonomy" id="1357546"/>
    <lineage>
        <taxon>Bacteria</taxon>
        <taxon>Bacillati</taxon>
        <taxon>Cyanobacteriota</taxon>
        <taxon>Cyanophyceae</taxon>
        <taxon>Nostocales</taxon>
        <taxon>Nostocaceae</taxon>
        <taxon>Richelia</taxon>
    </lineage>
</organism>
<dbReference type="SUPFAM" id="SSF48452">
    <property type="entry name" value="TPR-like"/>
    <property type="match status" value="3"/>
</dbReference>
<dbReference type="Pfam" id="PF13424">
    <property type="entry name" value="TPR_12"/>
    <property type="match status" value="1"/>
</dbReference>
<reference evidence="3" key="1">
    <citation type="submission" date="2017-04" db="EMBL/GenBank/DDBJ databases">
        <title>Genome deletions in a multicellular cyanobacterial endosymbiont for morphological adaptation in marine diatoms.</title>
        <authorList>
            <person name="Wang Y."/>
            <person name="Gao H."/>
            <person name="Li R."/>
            <person name="Xu X."/>
        </authorList>
    </citation>
    <scope>NUCLEOTIDE SEQUENCE</scope>
    <source>
        <strain evidence="3">FACHB 800</strain>
    </source>
</reference>
<dbReference type="InterPro" id="IPR011990">
    <property type="entry name" value="TPR-like_helical_dom_sf"/>
</dbReference>